<evidence type="ECO:0000256" key="2">
    <source>
        <dbReference type="SAM" id="SignalP"/>
    </source>
</evidence>
<dbReference type="AlphaFoldDB" id="A0AAD3E2Y9"/>
<reference evidence="3 4" key="1">
    <citation type="journal article" date="2021" name="Sci. Rep.">
        <title>Genome sequencing of the multicellular alga Astrephomene provides insights into convergent evolution of germ-soma differentiation.</title>
        <authorList>
            <person name="Yamashita S."/>
            <person name="Yamamoto K."/>
            <person name="Matsuzaki R."/>
            <person name="Suzuki S."/>
            <person name="Yamaguchi H."/>
            <person name="Hirooka S."/>
            <person name="Minakuchi Y."/>
            <person name="Miyagishima S."/>
            <person name="Kawachi M."/>
            <person name="Toyoda A."/>
            <person name="Nozaki H."/>
        </authorList>
    </citation>
    <scope>NUCLEOTIDE SEQUENCE [LARGE SCALE GENOMIC DNA]</scope>
    <source>
        <strain evidence="3 4">NIES-4017</strain>
    </source>
</reference>
<feature type="compositionally biased region" description="Pro residues" evidence="1">
    <location>
        <begin position="40"/>
        <end position="87"/>
    </location>
</feature>
<proteinExistence type="predicted"/>
<evidence type="ECO:0000256" key="1">
    <source>
        <dbReference type="SAM" id="MobiDB-lite"/>
    </source>
</evidence>
<name>A0AAD3E2Y9_9CHLO</name>
<feature type="region of interest" description="Disordered" evidence="1">
    <location>
        <begin position="39"/>
        <end position="89"/>
    </location>
</feature>
<comment type="caution">
    <text evidence="3">The sequence shown here is derived from an EMBL/GenBank/DDBJ whole genome shotgun (WGS) entry which is preliminary data.</text>
</comment>
<accession>A0AAD3E2Y9</accession>
<dbReference type="Proteomes" id="UP001054857">
    <property type="component" value="Unassembled WGS sequence"/>
</dbReference>
<dbReference type="EMBL" id="BMAR01000065">
    <property type="protein sequence ID" value="GFR52468.1"/>
    <property type="molecule type" value="Genomic_DNA"/>
</dbReference>
<keyword evidence="2" id="KW-0732">Signal</keyword>
<sequence length="291" mass="31740">MAAMKLQEVASLRACVLLLLASLVACYPQVAYRKLQAASVPPPPRLRPPPPSPRSPPPSPPPPPPSPPPPSPSSPPPPPPPPPPSAPPQYYISFGKCGPNLQKVQYGAWAMTRSERAQTSPDSIVMFLDTKNKTHVAPVFGTVEPETFPMQSIYFAYFNKTGIKMWSPNLDATPYKESPSWYTIKVNGRVLNTIRDLKDSGTKTPMTASYSLKGTLNGAIFPSATKFRIEVTKSCDDPKRCSSIPDPATVFTSPVGLIVWSTWSVKQSLYVNGVYVKDHAWCPVQTVLNVP</sequence>
<feature type="chain" id="PRO_5042237846" evidence="2">
    <location>
        <begin position="27"/>
        <end position="291"/>
    </location>
</feature>
<organism evidence="3 4">
    <name type="scientific">Astrephomene gubernaculifera</name>
    <dbReference type="NCBI Taxonomy" id="47775"/>
    <lineage>
        <taxon>Eukaryota</taxon>
        <taxon>Viridiplantae</taxon>
        <taxon>Chlorophyta</taxon>
        <taxon>core chlorophytes</taxon>
        <taxon>Chlorophyceae</taxon>
        <taxon>CS clade</taxon>
        <taxon>Chlamydomonadales</taxon>
        <taxon>Astrephomenaceae</taxon>
        <taxon>Astrephomene</taxon>
    </lineage>
</organism>
<evidence type="ECO:0000313" key="3">
    <source>
        <dbReference type="EMBL" id="GFR52468.1"/>
    </source>
</evidence>
<feature type="signal peptide" evidence="2">
    <location>
        <begin position="1"/>
        <end position="26"/>
    </location>
</feature>
<dbReference type="PRINTS" id="PR01217">
    <property type="entry name" value="PRICHEXTENSN"/>
</dbReference>
<gene>
    <name evidence="3" type="ORF">Agub_g14972</name>
</gene>
<dbReference type="PROSITE" id="PS51257">
    <property type="entry name" value="PROKAR_LIPOPROTEIN"/>
    <property type="match status" value="1"/>
</dbReference>
<protein>
    <submittedName>
        <fullName evidence="3">Uncharacterized protein</fullName>
    </submittedName>
</protein>
<keyword evidence="4" id="KW-1185">Reference proteome</keyword>
<evidence type="ECO:0000313" key="4">
    <source>
        <dbReference type="Proteomes" id="UP001054857"/>
    </source>
</evidence>